<keyword evidence="1" id="KW-1133">Transmembrane helix</keyword>
<organism evidence="2 3">
    <name type="scientific">Halobacillus alkaliphilus</name>
    <dbReference type="NCBI Taxonomy" id="396056"/>
    <lineage>
        <taxon>Bacteria</taxon>
        <taxon>Bacillati</taxon>
        <taxon>Bacillota</taxon>
        <taxon>Bacilli</taxon>
        <taxon>Bacillales</taxon>
        <taxon>Bacillaceae</taxon>
        <taxon>Halobacillus</taxon>
    </lineage>
</organism>
<evidence type="ECO:0000256" key="1">
    <source>
        <dbReference type="SAM" id="Phobius"/>
    </source>
</evidence>
<dbReference type="Pfam" id="PF10096">
    <property type="entry name" value="DUF2334"/>
    <property type="match status" value="1"/>
</dbReference>
<dbReference type="OrthoDB" id="1779709at2"/>
<dbReference type="InterPro" id="IPR018763">
    <property type="entry name" value="DUF2334"/>
</dbReference>
<evidence type="ECO:0000313" key="3">
    <source>
        <dbReference type="Proteomes" id="UP000198897"/>
    </source>
</evidence>
<sequence length="529" mass="59930">MRNCRSIKTVLLGMGILVLIQFSFFPSPVLAKETSGKHPEVLVVYTTGTNELTEQQRKLDLLISHFTKEVRFTSAEELAREDLNDITHLFYFGEEQRTLPKNTVRLIDDFTGVKMVLGYNETQFPHSYSFVKKNGNTTIENLTLKKTKETITLSEPHQIFKISKDSDARTLISAEESGSEHPLLIKSYSNYYYADSEISLEDAILMGEVLHQVFETNHRESHPAVIRLEDVNPRLDPEMLRQCAEVLIERNIPFMVAVTPVYKNPETGEEYHLTDAPDLLNVLKDIEVQGGAIVLHGYSDQSGSGITGDGFEFSKMEYSELETRIEKGKEELVKLGLTPLALETPHYTISQEGYEAAASHFTNYLGQLQLTDDNWKVMMEAPYLTSPTFLKGMELIPETLRYVQEGEVHSIERMGERAGNLMILRDSVLSAFYHPYLGPEGLEEVIEEMMSYPALEWVDLKTDASLTRDVAVDDITSDEEDLLLNAKVKQNSFLSLNLRWNPIIIGAGVTIMVILLSYALSLKIRKENE</sequence>
<dbReference type="EMBL" id="FOOG01000035">
    <property type="protein sequence ID" value="SFG32932.1"/>
    <property type="molecule type" value="Genomic_DNA"/>
</dbReference>
<proteinExistence type="predicted"/>
<dbReference type="Proteomes" id="UP000198897">
    <property type="component" value="Unassembled WGS sequence"/>
</dbReference>
<reference evidence="3" key="1">
    <citation type="submission" date="2016-10" db="EMBL/GenBank/DDBJ databases">
        <authorList>
            <person name="Varghese N."/>
            <person name="Submissions S."/>
        </authorList>
    </citation>
    <scope>NUCLEOTIDE SEQUENCE [LARGE SCALE GENOMIC DNA]</scope>
    <source>
        <strain evidence="3">FP5</strain>
    </source>
</reference>
<keyword evidence="1" id="KW-0812">Transmembrane</keyword>
<keyword evidence="3" id="KW-1185">Reference proteome</keyword>
<accession>A0A1I2QX78</accession>
<name>A0A1I2QX78_9BACI</name>
<gene>
    <name evidence="2" type="ORF">SAMN05216353_13519</name>
</gene>
<keyword evidence="1" id="KW-0472">Membrane</keyword>
<evidence type="ECO:0000313" key="2">
    <source>
        <dbReference type="EMBL" id="SFG32932.1"/>
    </source>
</evidence>
<dbReference type="AlphaFoldDB" id="A0A1I2QX78"/>
<feature type="transmembrane region" description="Helical" evidence="1">
    <location>
        <begin position="500"/>
        <end position="520"/>
    </location>
</feature>
<protein>
    <submittedName>
        <fullName evidence="2">Uncharacterized protein YdaL</fullName>
    </submittedName>
</protein>
<dbReference type="RefSeq" id="WP_139205843.1">
    <property type="nucleotide sequence ID" value="NZ_FOOG01000035.1"/>
</dbReference>